<keyword evidence="6" id="KW-0067">ATP-binding</keyword>
<evidence type="ECO:0000256" key="6">
    <source>
        <dbReference type="ARBA" id="ARBA00022840"/>
    </source>
</evidence>
<dbReference type="PRINTS" id="PR00364">
    <property type="entry name" value="DISEASERSIST"/>
</dbReference>
<dbReference type="GO" id="GO:0006952">
    <property type="term" value="P:defense response"/>
    <property type="evidence" value="ECO:0007669"/>
    <property type="project" value="UniProtKB-KW"/>
</dbReference>
<reference evidence="11" key="2">
    <citation type="submission" date="2018-04" db="EMBL/GenBank/DDBJ databases">
        <title>OnivRS2 (Oryza nivara Reference Sequence Version 2).</title>
        <authorList>
            <person name="Zhang J."/>
            <person name="Kudrna D."/>
            <person name="Lee S."/>
            <person name="Talag J."/>
            <person name="Rajasekar S."/>
            <person name="Welchert J."/>
            <person name="Hsing Y.-I."/>
            <person name="Wing R.A."/>
        </authorList>
    </citation>
    <scope>NUCLEOTIDE SEQUENCE [LARGE SCALE GENOMIC DNA]</scope>
    <source>
        <strain evidence="11">SL10</strain>
    </source>
</reference>
<dbReference type="PANTHER" id="PTHR36766">
    <property type="entry name" value="PLANT BROAD-SPECTRUM MILDEW RESISTANCE PROTEIN RPW8"/>
    <property type="match status" value="1"/>
</dbReference>
<evidence type="ECO:0000256" key="5">
    <source>
        <dbReference type="ARBA" id="ARBA00022821"/>
    </source>
</evidence>
<dbReference type="OMA" id="CFDICIW"/>
<dbReference type="Pfam" id="PF00931">
    <property type="entry name" value="NB-ARC"/>
    <property type="match status" value="1"/>
</dbReference>
<feature type="domain" description="R13L1/DRL21-like LRR repeat region" evidence="10">
    <location>
        <begin position="722"/>
        <end position="841"/>
    </location>
</feature>
<dbReference type="InterPro" id="IPR032675">
    <property type="entry name" value="LRR_dom_sf"/>
</dbReference>
<dbReference type="STRING" id="4536.A0A0E0HPG7"/>
<sequence length="1375" mass="154748">MATASLVFAGKAVATPVISYMLNKAFTYLVNYWRTEDMESVKAELLKMLPHVQAVFDAVDWDNIKEQSAALDAWLWQLRDAVEEAEDSLDELDYHRLKEEVKARDEQEASGSVSKLKGKLIRKLTKHVPKNGMLKRLKESVEGLHKAIAGVKDFMGFVNKVGVVNHFMDYELKMKGKQFETSSRSTAIEVFGLEKEKDIMIKWLTEPTGNDPADTNLRIFTIVGHGGFGKTTLAQLIYNEKKVQNCFDICIWVSVSSHFDALSITKSIIEAISKETPPANRLETLHAILEDRLISKRFLLILDNVWNDNDINEWEKLFAPLRIGGTGSIILVTTRMKSVGDIAGYALGLKVQHLKLDGLLEKDILMLFNKHAFSGLNLDCCKNLHLLGEQIVKKISGCPLAAKVIGAHLRDNMNYMYWEKILQEDLQNLQLGMDGIMKVLRLSYHHLPANLQLCFRYCSIFPPGYRFGRKELVEMWLGSGMISQTEDETKALEDIGGQCLDQLARKSFFEFISEEMDGVVVEEYYSMHDVLHDLAQVVSSGECLRIGGIRSMKIAKTVRHLSVRIVDSVHLKELCHLNNLHSLVIEFVGDDPSMSYSIAFDEILKRFNSLRLLCVTAKCWFDIPDTVSKLVHLRYISLFSTKRSFLVSVHKLFSLYHLETLKIMEYSEGKMLKLNGMCNLVHLRNLYVPYDTISSIPQIGKLTCLEYLSAFNVQRKIGYTVCELKNLARLRHLHLRDIQNIDTREVLDANLKEKKHMRTLSLHWSSHEVVTENTDDQVLDDFQPQSGLEGLNIIGFSGTKFPFWMTNSYLVNIVSLKIINCGKVEHLPSLANLCSLKSLSFLRLPLLTSMGFLFHGCGKVLIGYSHPLISSPKSPTGISEGTDYIDSDSKFFPSHLCTLVIRGCPKLMELPTLPLRLKHLKILSSGLMFLPKMYHNYYNREGSLPSLNESQLTSMRIEDCPNLTSFADCFLQQNFCQVSLREIHIYQCEKLKHLPPNGFAELVNLQILKISDCPMLKDGGMEVKLLPSSVEQLTIRSCGELEDMLVGSLAGLKALSNICLSQCTHLTSLASANTFETLTTLRSSQESMKSLLKIETLRIDDHTLLFVEPLRSMHFTKELTISDDHVMTSLPDHWLLQNHLLQNLMIFNAKALQCLPSSLAHLCHLQSFTLRNAPLVNSVPNLPASLSNLTLGSCCTILADRCRKGGHDWSKIAHIPLMNAALRTTFSSACKSFEFHPSLLFPVDECFKAAKQVEGLSLHAYILYPYPSIDGVKIFINQISAVTVRVLKANQSMDPQIQSQQMAHSLKLCACVLLLFLVHTRHSFVSVLPAAVILPGLVHIAAPKYLQMIPGQAASGTGAHSGLFSYRPPIRAICD</sequence>
<dbReference type="InterPro" id="IPR002182">
    <property type="entry name" value="NB-ARC"/>
</dbReference>
<dbReference type="Pfam" id="PF23559">
    <property type="entry name" value="WHD_DRP"/>
    <property type="match status" value="1"/>
</dbReference>
<keyword evidence="3" id="KW-0677">Repeat</keyword>
<dbReference type="GO" id="GO:0051707">
    <property type="term" value="P:response to other organism"/>
    <property type="evidence" value="ECO:0007669"/>
    <property type="project" value="UniProtKB-ARBA"/>
</dbReference>
<dbReference type="SUPFAM" id="SSF52540">
    <property type="entry name" value="P-loop containing nucleoside triphosphate hydrolases"/>
    <property type="match status" value="1"/>
</dbReference>
<dbReference type="Pfam" id="PF25019">
    <property type="entry name" value="LRR_R13L1-DRL21"/>
    <property type="match status" value="1"/>
</dbReference>
<evidence type="ECO:0000256" key="4">
    <source>
        <dbReference type="ARBA" id="ARBA00022741"/>
    </source>
</evidence>
<evidence type="ECO:0000256" key="3">
    <source>
        <dbReference type="ARBA" id="ARBA00022737"/>
    </source>
</evidence>
<comment type="similarity">
    <text evidence="1">Belongs to the disease resistance NB-LRR family.</text>
</comment>
<evidence type="ECO:0000256" key="1">
    <source>
        <dbReference type="ARBA" id="ARBA00008894"/>
    </source>
</evidence>
<dbReference type="eggNOG" id="KOG4658">
    <property type="taxonomic scope" value="Eukaryota"/>
</dbReference>
<dbReference type="EnsemblPlants" id="ONIVA06G13760.3">
    <property type="protein sequence ID" value="ONIVA06G13760.3"/>
    <property type="gene ID" value="ONIVA06G13760"/>
</dbReference>
<evidence type="ECO:0008006" key="13">
    <source>
        <dbReference type="Google" id="ProtNLM"/>
    </source>
</evidence>
<evidence type="ECO:0000256" key="2">
    <source>
        <dbReference type="ARBA" id="ARBA00022614"/>
    </source>
</evidence>
<dbReference type="Gramene" id="ONIVA06G13760.3">
    <property type="protein sequence ID" value="ONIVA06G13760.3"/>
    <property type="gene ID" value="ONIVA06G13760"/>
</dbReference>
<dbReference type="PANTHER" id="PTHR36766:SF40">
    <property type="entry name" value="DISEASE RESISTANCE PROTEIN RGA3"/>
    <property type="match status" value="1"/>
</dbReference>
<keyword evidence="12" id="KW-1185">Reference proteome</keyword>
<dbReference type="InterPro" id="IPR058922">
    <property type="entry name" value="WHD_DRP"/>
</dbReference>
<dbReference type="Gene3D" id="3.40.50.300">
    <property type="entry name" value="P-loop containing nucleotide triphosphate hydrolases"/>
    <property type="match status" value="1"/>
</dbReference>
<evidence type="ECO:0000259" key="8">
    <source>
        <dbReference type="Pfam" id="PF18052"/>
    </source>
</evidence>
<dbReference type="Pfam" id="PF18052">
    <property type="entry name" value="Rx_N"/>
    <property type="match status" value="1"/>
</dbReference>
<proteinExistence type="inferred from homology"/>
<feature type="domain" description="Disease resistance N-terminal" evidence="8">
    <location>
        <begin position="17"/>
        <end position="104"/>
    </location>
</feature>
<dbReference type="InterPro" id="IPR056789">
    <property type="entry name" value="LRR_R13L1-DRL21"/>
</dbReference>
<dbReference type="InterPro" id="IPR041118">
    <property type="entry name" value="Rx_N"/>
</dbReference>
<feature type="domain" description="Disease resistance protein winged helix" evidence="9">
    <location>
        <begin position="460"/>
        <end position="535"/>
    </location>
</feature>
<dbReference type="Proteomes" id="UP000006591">
    <property type="component" value="Chromosome 6"/>
</dbReference>
<dbReference type="Gene3D" id="1.10.8.430">
    <property type="entry name" value="Helical domain of apoptotic protease-activating factors"/>
    <property type="match status" value="1"/>
</dbReference>
<keyword evidence="2" id="KW-0433">Leucine-rich repeat</keyword>
<evidence type="ECO:0000259" key="10">
    <source>
        <dbReference type="Pfam" id="PF25019"/>
    </source>
</evidence>
<accession>A0A0E0HPG7</accession>
<dbReference type="GO" id="GO:0005524">
    <property type="term" value="F:ATP binding"/>
    <property type="evidence" value="ECO:0007669"/>
    <property type="project" value="UniProtKB-KW"/>
</dbReference>
<protein>
    <recommendedName>
        <fullName evidence="13">NB-ARC domain-containing protein</fullName>
    </recommendedName>
</protein>
<evidence type="ECO:0000313" key="11">
    <source>
        <dbReference type="EnsemblPlants" id="ONIVA06G13760.3"/>
    </source>
</evidence>
<organism evidence="11">
    <name type="scientific">Oryza nivara</name>
    <name type="common">Indian wild rice</name>
    <name type="synonym">Oryza sativa f. spontanea</name>
    <dbReference type="NCBI Taxonomy" id="4536"/>
    <lineage>
        <taxon>Eukaryota</taxon>
        <taxon>Viridiplantae</taxon>
        <taxon>Streptophyta</taxon>
        <taxon>Embryophyta</taxon>
        <taxon>Tracheophyta</taxon>
        <taxon>Spermatophyta</taxon>
        <taxon>Magnoliopsida</taxon>
        <taxon>Liliopsida</taxon>
        <taxon>Poales</taxon>
        <taxon>Poaceae</taxon>
        <taxon>BOP clade</taxon>
        <taxon>Oryzoideae</taxon>
        <taxon>Oryzeae</taxon>
        <taxon>Oryzinae</taxon>
        <taxon>Oryza</taxon>
    </lineage>
</organism>
<dbReference type="Gene3D" id="1.20.5.4130">
    <property type="match status" value="1"/>
</dbReference>
<dbReference type="InterPro" id="IPR042197">
    <property type="entry name" value="Apaf_helical"/>
</dbReference>
<dbReference type="SUPFAM" id="SSF52058">
    <property type="entry name" value="L domain-like"/>
    <property type="match status" value="2"/>
</dbReference>
<evidence type="ECO:0000313" key="12">
    <source>
        <dbReference type="Proteomes" id="UP000006591"/>
    </source>
</evidence>
<dbReference type="InterPro" id="IPR036388">
    <property type="entry name" value="WH-like_DNA-bd_sf"/>
</dbReference>
<dbReference type="InterPro" id="IPR027417">
    <property type="entry name" value="P-loop_NTPase"/>
</dbReference>
<keyword evidence="4" id="KW-0547">Nucleotide-binding</keyword>
<dbReference type="Gene3D" id="1.10.10.10">
    <property type="entry name" value="Winged helix-like DNA-binding domain superfamily/Winged helix DNA-binding domain"/>
    <property type="match status" value="1"/>
</dbReference>
<evidence type="ECO:0000259" key="9">
    <source>
        <dbReference type="Pfam" id="PF23559"/>
    </source>
</evidence>
<keyword evidence="5" id="KW-0611">Plant defense</keyword>
<reference evidence="11" key="1">
    <citation type="submission" date="2015-04" db="UniProtKB">
        <authorList>
            <consortium name="EnsemblPlants"/>
        </authorList>
    </citation>
    <scope>IDENTIFICATION</scope>
    <source>
        <strain evidence="11">SL10</strain>
    </source>
</reference>
<evidence type="ECO:0000259" key="7">
    <source>
        <dbReference type="Pfam" id="PF00931"/>
    </source>
</evidence>
<feature type="domain" description="NB-ARC" evidence="7">
    <location>
        <begin position="197"/>
        <end position="355"/>
    </location>
</feature>
<dbReference type="Gene3D" id="3.80.10.10">
    <property type="entry name" value="Ribonuclease Inhibitor"/>
    <property type="match status" value="2"/>
</dbReference>
<name>A0A0E0HPG7_ORYNI</name>
<dbReference type="GO" id="GO:0043531">
    <property type="term" value="F:ADP binding"/>
    <property type="evidence" value="ECO:0007669"/>
    <property type="project" value="InterPro"/>
</dbReference>